<organism evidence="4">
    <name type="scientific">Candidatus Enterococcus mansonii</name>
    <dbReference type="NCBI Taxonomy" id="1834181"/>
    <lineage>
        <taxon>Bacteria</taxon>
        <taxon>Bacillati</taxon>
        <taxon>Bacillota</taxon>
        <taxon>Bacilli</taxon>
        <taxon>Lactobacillales</taxon>
        <taxon>Enterococcaceae</taxon>
        <taxon>Enterococcus</taxon>
    </lineage>
</organism>
<feature type="signal peptide" evidence="1">
    <location>
        <begin position="1"/>
        <end position="27"/>
    </location>
</feature>
<dbReference type="EMBL" id="NGLE02000001">
    <property type="protein sequence ID" value="MEI5993966.1"/>
    <property type="molecule type" value="Genomic_DNA"/>
</dbReference>
<comment type="caution">
    <text evidence="4">The sequence shown here is derived from an EMBL/GenBank/DDBJ whole genome shotgun (WGS) entry which is preliminary data.</text>
</comment>
<reference evidence="3 5" key="2">
    <citation type="submission" date="2018-07" db="EMBL/GenBank/DDBJ databases">
        <title>The Genome Sequence of Enterococcus sp. DIV0659b.</title>
        <authorList>
            <consortium name="The Broad Institute Genomics Platform"/>
            <consortium name="The Broad Institute Genomic Center for Infectious Diseases"/>
            <person name="Earl A."/>
            <person name="Manson A."/>
            <person name="Schwartman J."/>
            <person name="Gilmore M."/>
            <person name="Abouelleil A."/>
            <person name="Cao P."/>
            <person name="Chapman S."/>
            <person name="Cusick C."/>
            <person name="Shea T."/>
            <person name="Young S."/>
            <person name="Neafsey D."/>
            <person name="Nusbaum C."/>
            <person name="Birren B."/>
        </authorList>
    </citation>
    <scope>NUCLEOTIDE SEQUENCE [LARGE SCALE GENOMIC DNA]</scope>
    <source>
        <strain evidence="3 5">4G2_DIV0659</strain>
    </source>
</reference>
<proteinExistence type="predicted"/>
<dbReference type="Proteomes" id="UP000195139">
    <property type="component" value="Unassembled WGS sequence"/>
</dbReference>
<evidence type="ECO:0000313" key="5">
    <source>
        <dbReference type="Proteomes" id="UP000195139"/>
    </source>
</evidence>
<reference evidence="4" key="1">
    <citation type="submission" date="2017-05" db="EMBL/GenBank/DDBJ databases">
        <title>The Genome Sequence of Enterococcus sp. 4G2_DIV0659.</title>
        <authorList>
            <consortium name="The Broad Institute Genomics Platform"/>
            <consortium name="The Broad Institute Genomic Center for Infectious Diseases"/>
            <person name="Earl A."/>
            <person name="Manson A."/>
            <person name="Schwartman J."/>
            <person name="Gilmore M."/>
            <person name="Abouelleil A."/>
            <person name="Cao P."/>
            <person name="Chapman S."/>
            <person name="Cusick C."/>
            <person name="Shea T."/>
            <person name="Young S."/>
            <person name="Neafsey D."/>
            <person name="Nusbaum C."/>
            <person name="Birren B."/>
        </authorList>
    </citation>
    <scope>NUCLEOTIDE SEQUENCE [LARGE SCALE GENOMIC DNA]</scope>
    <source>
        <strain evidence="4">4G2_DIV0659</strain>
    </source>
</reference>
<dbReference type="AlphaFoldDB" id="A0A242CDX6"/>
<evidence type="ECO:0000256" key="1">
    <source>
        <dbReference type="SAM" id="SignalP"/>
    </source>
</evidence>
<dbReference type="RefSeq" id="WP_086330393.1">
    <property type="nucleotide sequence ID" value="NZ_NGLE02000001.1"/>
</dbReference>
<dbReference type="InterPro" id="IPR027994">
    <property type="entry name" value="WxL_dom"/>
</dbReference>
<evidence type="ECO:0000313" key="4">
    <source>
        <dbReference type="EMBL" id="OTO08443.1"/>
    </source>
</evidence>
<dbReference type="STRING" id="1834181.A5880_001443"/>
<name>A0A242CDX6_9ENTE</name>
<keyword evidence="5" id="KW-1185">Reference proteome</keyword>
<protein>
    <recommendedName>
        <fullName evidence="2">WxL domain-containing protein</fullName>
    </recommendedName>
</protein>
<accession>A0A242CDX6</accession>
<dbReference type="EMBL" id="NGLE01000002">
    <property type="protein sequence ID" value="OTO08443.1"/>
    <property type="molecule type" value="Genomic_DNA"/>
</dbReference>
<feature type="chain" id="PRO_5012399340" description="WxL domain-containing protein" evidence="1">
    <location>
        <begin position="28"/>
        <end position="273"/>
    </location>
</feature>
<gene>
    <name evidence="4" type="ORF">A5880_001443</name>
    <name evidence="3" type="ORF">A5880_001524</name>
</gene>
<feature type="domain" description="WxL" evidence="2">
    <location>
        <begin position="27"/>
        <end position="273"/>
    </location>
</feature>
<dbReference type="Pfam" id="PF13731">
    <property type="entry name" value="WxL"/>
    <property type="match status" value="1"/>
</dbReference>
<dbReference type="OrthoDB" id="2157647at2"/>
<evidence type="ECO:0000259" key="2">
    <source>
        <dbReference type="Pfam" id="PF13731"/>
    </source>
</evidence>
<keyword evidence="1" id="KW-0732">Signal</keyword>
<evidence type="ECO:0000313" key="3">
    <source>
        <dbReference type="EMBL" id="MEI5993966.1"/>
    </source>
</evidence>
<sequence length="273" mass="29811">MKKRIVTVFALGIALLVIIPKANVAEAATTKGDIHFLEGDGFDASEIEVNDPGKGGQHEGDGSIIIPPAGGSFTTGALRFNYIPSIRFGQNRLSTKTQEFFALFDEIERDGKKEERPTFYEIVDLRGGTKGWTVNLKNDRIFRSADGKQFKATLAFKDMTIQSNSSISNKQQYPIVPKSTEETAIGTDAGSSVKITEAKNTESQGYGSWSVRVGDVTKKMTNQGKSGFQKTTEVDETKEARNTSIKLIIPGGQIIDTSKDYSTDLVWELVSAP</sequence>